<sequence>MIIYNVIVYNIRTLELSKKLVRVVIADAPFSHGLPLRCEFCRHYFPNRNYFVTENLTRYHIYNNTMIVRHPLYHHRRLPYTKVRQSTINRRRVRPVIHTRYIRIEQNLRVTHVRRPGRDEKNTNNNKIIISGATPGQQVYRWRVPTTGSRQERLEKKKGPGGECPEKGHHTAALPPIIPSGLRSILISSSCYLKNIQELLKQTIGSCSIFGLE</sequence>
<proteinExistence type="predicted"/>
<reference evidence="3" key="1">
    <citation type="submission" date="2010-06" db="EMBL/GenBank/DDBJ databases">
        <authorList>
            <person name="Jiang H."/>
            <person name="Abraham K."/>
            <person name="Ali S."/>
            <person name="Alsbrooks S.L."/>
            <person name="Anim B.N."/>
            <person name="Anosike U.S."/>
            <person name="Attaway T."/>
            <person name="Bandaranaike D.P."/>
            <person name="Battles P.K."/>
            <person name="Bell S.N."/>
            <person name="Bell A.V."/>
            <person name="Beltran B."/>
            <person name="Bickham C."/>
            <person name="Bustamante Y."/>
            <person name="Caleb T."/>
            <person name="Canada A."/>
            <person name="Cardenas V."/>
            <person name="Carter K."/>
            <person name="Chacko J."/>
            <person name="Chandrabose M.N."/>
            <person name="Chavez D."/>
            <person name="Chavez A."/>
            <person name="Chen L."/>
            <person name="Chu H.-S."/>
            <person name="Claassen K.J."/>
            <person name="Cockrell R."/>
            <person name="Collins M."/>
            <person name="Cooper J.A."/>
            <person name="Cree A."/>
            <person name="Curry S.M."/>
            <person name="Da Y."/>
            <person name="Dao M.D."/>
            <person name="Das B."/>
            <person name="Davila M.-L."/>
            <person name="Davy-Carroll L."/>
            <person name="Denson S."/>
            <person name="Dinh H."/>
            <person name="Ebong V.E."/>
            <person name="Edwards J.R."/>
            <person name="Egan A."/>
            <person name="El-Daye J."/>
            <person name="Escobedo L."/>
            <person name="Fernandez S."/>
            <person name="Fernando P.R."/>
            <person name="Flagg N."/>
            <person name="Forbes L.D."/>
            <person name="Fowler R.G."/>
            <person name="Fu Q."/>
            <person name="Gabisi R.A."/>
            <person name="Ganer J."/>
            <person name="Garbino Pronczuk A."/>
            <person name="Garcia R.M."/>
            <person name="Garner T."/>
            <person name="Garrett T.E."/>
            <person name="Gonzalez D.A."/>
            <person name="Hamid H."/>
            <person name="Hawkins E.S."/>
            <person name="Hirani K."/>
            <person name="Hogues M.E."/>
            <person name="Hollins B."/>
            <person name="Hsiao C.-H."/>
            <person name="Jabil R."/>
            <person name="James M.L."/>
            <person name="Jhangiani S.N."/>
            <person name="Johnson B."/>
            <person name="Johnson Q."/>
            <person name="Joshi V."/>
            <person name="Kalu J.B."/>
            <person name="Kam C."/>
            <person name="Kashfia A."/>
            <person name="Keebler J."/>
            <person name="Kisamo H."/>
            <person name="Kovar C.L."/>
            <person name="Lago L.A."/>
            <person name="Lai C.-Y."/>
            <person name="Laidlaw J."/>
            <person name="Lara F."/>
            <person name="Le T.-K."/>
            <person name="Lee S.L."/>
            <person name="Legall F.H."/>
            <person name="Lemon S.J."/>
            <person name="Lewis L.R."/>
            <person name="Li B."/>
            <person name="Liu Y."/>
            <person name="Liu Y.-S."/>
            <person name="Lopez J."/>
            <person name="Lozado R.J."/>
            <person name="Lu J."/>
            <person name="Madu R.C."/>
            <person name="Maheshwari M."/>
            <person name="Maheshwari R."/>
            <person name="Malloy K."/>
            <person name="Martinez E."/>
            <person name="Mathew T."/>
            <person name="Mercado I.C."/>
            <person name="Mercado C."/>
            <person name="Meyer B."/>
            <person name="Montgomery K."/>
            <person name="Morgan M.B."/>
            <person name="Munidasa M."/>
            <person name="Nazareth L.V."/>
            <person name="Nelson J."/>
            <person name="Ng B.M."/>
            <person name="Nguyen N.B."/>
            <person name="Nguyen P.Q."/>
            <person name="Nguyen T."/>
            <person name="Obregon M."/>
            <person name="Okwuonu G.O."/>
            <person name="Onwere C.G."/>
            <person name="Orozco G."/>
            <person name="Parra A."/>
            <person name="Patel S."/>
            <person name="Patil S."/>
            <person name="Perez A."/>
            <person name="Perez Y."/>
            <person name="Pham C."/>
            <person name="Primus E.L."/>
            <person name="Pu L.-L."/>
            <person name="Puazo M."/>
            <person name="Qin X."/>
            <person name="Quiroz J.B."/>
            <person name="Reese J."/>
            <person name="Richards S."/>
            <person name="Rives C.M."/>
            <person name="Robberts R."/>
            <person name="Ruiz S.J."/>
            <person name="Ruiz M.J."/>
            <person name="Santibanez J."/>
            <person name="Schneider B.W."/>
            <person name="Sisson I."/>
            <person name="Smith M."/>
            <person name="Sodergren E."/>
            <person name="Song X.-Z."/>
            <person name="Song B.B."/>
            <person name="Summersgill H."/>
            <person name="Thelus R."/>
            <person name="Thornton R.D."/>
            <person name="Trejos Z.Y."/>
            <person name="Usmani K."/>
            <person name="Vattathil S."/>
            <person name="Villasana D."/>
            <person name="Walker D.L."/>
            <person name="Wang S."/>
            <person name="Wang K."/>
            <person name="White C.S."/>
            <person name="Williams A.C."/>
            <person name="Williamson J."/>
            <person name="Wilson K."/>
            <person name="Woghiren I.O."/>
            <person name="Woodworth J.R."/>
            <person name="Worley K.C."/>
            <person name="Wright R.A."/>
            <person name="Wu W."/>
            <person name="Young L."/>
            <person name="Zhang L."/>
            <person name="Zhang J."/>
            <person name="Zhu Y."/>
            <person name="Muzny D.M."/>
            <person name="Weinstock G."/>
            <person name="Gibbs R.A."/>
        </authorList>
    </citation>
    <scope>NUCLEOTIDE SEQUENCE [LARGE SCALE GENOMIC DNA]</scope>
    <source>
        <strain evidence="3">LSR1</strain>
    </source>
</reference>
<dbReference type="EnsemblMetazoa" id="XM_016801115.2">
    <property type="protein sequence ID" value="XP_016656604.2"/>
    <property type="gene ID" value="LOC107882568"/>
</dbReference>
<evidence type="ECO:0000313" key="3">
    <source>
        <dbReference type="Proteomes" id="UP000007819"/>
    </source>
</evidence>
<accession>A0A8R2D2F6</accession>
<dbReference type="KEGG" id="api:107882568"/>
<dbReference type="GeneID" id="107882568"/>
<reference evidence="2" key="2">
    <citation type="submission" date="2022-06" db="UniProtKB">
        <authorList>
            <consortium name="EnsemblMetazoa"/>
        </authorList>
    </citation>
    <scope>IDENTIFICATION</scope>
</reference>
<name>A0A8R2D2F6_ACYPI</name>
<organism evidence="2 3">
    <name type="scientific">Acyrthosiphon pisum</name>
    <name type="common">Pea aphid</name>
    <dbReference type="NCBI Taxonomy" id="7029"/>
    <lineage>
        <taxon>Eukaryota</taxon>
        <taxon>Metazoa</taxon>
        <taxon>Ecdysozoa</taxon>
        <taxon>Arthropoda</taxon>
        <taxon>Hexapoda</taxon>
        <taxon>Insecta</taxon>
        <taxon>Pterygota</taxon>
        <taxon>Neoptera</taxon>
        <taxon>Paraneoptera</taxon>
        <taxon>Hemiptera</taxon>
        <taxon>Sternorrhyncha</taxon>
        <taxon>Aphidomorpha</taxon>
        <taxon>Aphidoidea</taxon>
        <taxon>Aphididae</taxon>
        <taxon>Macrosiphini</taxon>
        <taxon>Acyrthosiphon</taxon>
    </lineage>
</organism>
<evidence type="ECO:0000256" key="1">
    <source>
        <dbReference type="SAM" id="MobiDB-lite"/>
    </source>
</evidence>
<dbReference type="Proteomes" id="UP000007819">
    <property type="component" value="Chromosome A1"/>
</dbReference>
<feature type="region of interest" description="Disordered" evidence="1">
    <location>
        <begin position="146"/>
        <end position="172"/>
    </location>
</feature>
<keyword evidence="3" id="KW-1185">Reference proteome</keyword>
<dbReference type="AlphaFoldDB" id="A0A8R2D2F6"/>
<feature type="compositionally biased region" description="Basic and acidic residues" evidence="1">
    <location>
        <begin position="150"/>
        <end position="169"/>
    </location>
</feature>
<dbReference type="RefSeq" id="XP_016656604.2">
    <property type="nucleotide sequence ID" value="XM_016801115.2"/>
</dbReference>
<evidence type="ECO:0000313" key="2">
    <source>
        <dbReference type="EnsemblMetazoa" id="XP_016656604.2"/>
    </source>
</evidence>
<protein>
    <submittedName>
        <fullName evidence="2">Uncharacterized protein</fullName>
    </submittedName>
</protein>